<proteinExistence type="predicted"/>
<accession>A0ABT0QFA3</accession>
<dbReference type="Pfam" id="PF25594">
    <property type="entry name" value="GldB_lipo"/>
    <property type="match status" value="1"/>
</dbReference>
<comment type="caution">
    <text evidence="1">The sequence shown here is derived from an EMBL/GenBank/DDBJ whole genome shotgun (WGS) entry which is preliminary data.</text>
</comment>
<sequence length="322" mass="37978">MKNVILLFGIILIVISCKKNSELQESIAKINTDISVERFDRLFAEASLPDLKNLKKVYPFMFPKKYSDSFWLAKKTDTLQVQLFNEVNKVFPVFNDVEAEIESLFNHLKYYFPEFNPPRIITVTNDVDYRNKVVVTDTIALIALDNYLGDDHKFYVYGNIPKYVRANLKKEQLVVDIASKYAKKYTYQSQKRTLLDEMIYSGKQLYFKDVIVPFKPESERIGYTQEQFDWAIANESYIWRYFVERELLFSTDSKLPSRFINPAPFTKFYLEEIDADSPGRLGQYIGWQIVRAYMQQNNVSLKDMLIKSTEEIFNNTKFKPRK</sequence>
<dbReference type="EMBL" id="JAMFLZ010000004">
    <property type="protein sequence ID" value="MCL6295681.1"/>
    <property type="molecule type" value="Genomic_DNA"/>
</dbReference>
<evidence type="ECO:0000313" key="1">
    <source>
        <dbReference type="EMBL" id="MCL6295681.1"/>
    </source>
</evidence>
<dbReference type="InterPro" id="IPR019853">
    <property type="entry name" value="GldB-like"/>
</dbReference>
<name>A0ABT0QFA3_9FLAO</name>
<dbReference type="Proteomes" id="UP001165381">
    <property type="component" value="Unassembled WGS sequence"/>
</dbReference>
<dbReference type="RefSeq" id="WP_249973262.1">
    <property type="nucleotide sequence ID" value="NZ_JAMFLZ010000004.1"/>
</dbReference>
<dbReference type="NCBIfam" id="TIGR03514">
    <property type="entry name" value="GldB_lipo"/>
    <property type="match status" value="1"/>
</dbReference>
<evidence type="ECO:0000313" key="2">
    <source>
        <dbReference type="Proteomes" id="UP001165381"/>
    </source>
</evidence>
<keyword evidence="1" id="KW-0449">Lipoprotein</keyword>
<gene>
    <name evidence="1" type="primary">gldB</name>
    <name evidence="1" type="ORF">M3P09_11790</name>
</gene>
<dbReference type="PROSITE" id="PS51257">
    <property type="entry name" value="PROKAR_LIPOPROTEIN"/>
    <property type="match status" value="1"/>
</dbReference>
<organism evidence="1 2">
    <name type="scientific">Jejuia spongiicola</name>
    <dbReference type="NCBI Taxonomy" id="2942207"/>
    <lineage>
        <taxon>Bacteria</taxon>
        <taxon>Pseudomonadati</taxon>
        <taxon>Bacteroidota</taxon>
        <taxon>Flavobacteriia</taxon>
        <taxon>Flavobacteriales</taxon>
        <taxon>Flavobacteriaceae</taxon>
        <taxon>Jejuia</taxon>
    </lineage>
</organism>
<reference evidence="1" key="1">
    <citation type="submission" date="2022-05" db="EMBL/GenBank/DDBJ databases">
        <authorList>
            <person name="Park J.-S."/>
        </authorList>
    </citation>
    <scope>NUCLEOTIDE SEQUENCE</scope>
    <source>
        <strain evidence="1">2012CJ34-3</strain>
    </source>
</reference>
<keyword evidence="2" id="KW-1185">Reference proteome</keyword>
<protein>
    <submittedName>
        <fullName evidence="1">Gliding motility lipoprotein GldB</fullName>
    </submittedName>
</protein>